<evidence type="ECO:0000256" key="1">
    <source>
        <dbReference type="ARBA" id="ARBA00023186"/>
    </source>
</evidence>
<dbReference type="SUPFAM" id="SSF89155">
    <property type="entry name" value="TorD-like"/>
    <property type="match status" value="1"/>
</dbReference>
<dbReference type="AlphaFoldDB" id="A0A2A2FKZ4"/>
<evidence type="ECO:0000313" key="2">
    <source>
        <dbReference type="EMBL" id="PAU85249.1"/>
    </source>
</evidence>
<protein>
    <submittedName>
        <fullName evidence="2">Molecular chaperone TorD</fullName>
    </submittedName>
</protein>
<dbReference type="EMBL" id="NSKC01000001">
    <property type="protein sequence ID" value="PAU85249.1"/>
    <property type="molecule type" value="Genomic_DNA"/>
</dbReference>
<keyword evidence="3" id="KW-1185">Reference proteome</keyword>
<proteinExistence type="predicted"/>
<dbReference type="Pfam" id="PF02613">
    <property type="entry name" value="Nitrate_red_del"/>
    <property type="match status" value="1"/>
</dbReference>
<accession>A0A2A2FKZ4</accession>
<dbReference type="Proteomes" id="UP000218083">
    <property type="component" value="Unassembled WGS sequence"/>
</dbReference>
<comment type="caution">
    <text evidence="2">The sequence shown here is derived from an EMBL/GenBank/DDBJ whole genome shotgun (WGS) entry which is preliminary data.</text>
</comment>
<sequence>MSLDQTALYETRLELSGFLVDAFADYPPEELLERLLSGDFEVPEQAVSDDLDAGFERLRAFAADNEGRDVDAVRDDLEREYTRVFVGPRPPVLPHETHYRDDTDFRGEGLAKVEASYGAAGWSPPDDYPEENDHVAVELAFLRHLIERQRAGDEETLGFQRVFHDEHLSQWIDDCARDVLDNTDEPFYEAAAYLLSGYVAFEEEIASQMT</sequence>
<gene>
    <name evidence="2" type="ORF">CK500_00865</name>
</gene>
<organism evidence="2 3">
    <name type="scientific">Halorubrum salipaludis</name>
    <dbReference type="NCBI Taxonomy" id="2032630"/>
    <lineage>
        <taxon>Archaea</taxon>
        <taxon>Methanobacteriati</taxon>
        <taxon>Methanobacteriota</taxon>
        <taxon>Stenosarchaea group</taxon>
        <taxon>Halobacteria</taxon>
        <taxon>Halobacteriales</taxon>
        <taxon>Haloferacaceae</taxon>
        <taxon>Halorubrum</taxon>
    </lineage>
</organism>
<dbReference type="RefSeq" id="WP_095635371.1">
    <property type="nucleotide sequence ID" value="NZ_NSKC01000001.1"/>
</dbReference>
<dbReference type="PANTHER" id="PTHR34227">
    <property type="entry name" value="CHAPERONE PROTEIN YCDY"/>
    <property type="match status" value="1"/>
</dbReference>
<dbReference type="Gene3D" id="1.10.3480.10">
    <property type="entry name" value="TorD-like"/>
    <property type="match status" value="1"/>
</dbReference>
<dbReference type="OrthoDB" id="320758at2157"/>
<dbReference type="InterPro" id="IPR036411">
    <property type="entry name" value="TorD-like_sf"/>
</dbReference>
<dbReference type="PANTHER" id="PTHR34227:SF1">
    <property type="entry name" value="DIMETHYL SULFOXIDE REDUCTASE CHAPERONE-RELATED"/>
    <property type="match status" value="1"/>
</dbReference>
<dbReference type="InterPro" id="IPR020945">
    <property type="entry name" value="DMSO/NO3_reduct_chaperone"/>
</dbReference>
<keyword evidence="1" id="KW-0143">Chaperone</keyword>
<dbReference type="InterPro" id="IPR050289">
    <property type="entry name" value="TorD/DmsD_chaperones"/>
</dbReference>
<name>A0A2A2FKZ4_9EURY</name>
<evidence type="ECO:0000313" key="3">
    <source>
        <dbReference type="Proteomes" id="UP000218083"/>
    </source>
</evidence>
<reference evidence="2 3" key="1">
    <citation type="submission" date="2017-08" db="EMBL/GenBank/DDBJ databases">
        <title>The strain WRN001 was isolated from Binhai saline alkaline soil, Tianjin, China.</title>
        <authorList>
            <person name="Liu D."/>
            <person name="Zhang G."/>
        </authorList>
    </citation>
    <scope>NUCLEOTIDE SEQUENCE [LARGE SCALE GENOMIC DNA]</scope>
    <source>
        <strain evidence="2 3">WN019</strain>
    </source>
</reference>